<keyword evidence="3" id="KW-1185">Reference proteome</keyword>
<gene>
    <name evidence="2" type="ORF">GCM10009717_30030</name>
</gene>
<feature type="compositionally biased region" description="Low complexity" evidence="1">
    <location>
        <begin position="402"/>
        <end position="427"/>
    </location>
</feature>
<sequence>MTTLSLLDPDGGRRAADLVEAPSFARPRHPLTSRVAYAAAHVVPKAHADNTPGQPAEIDWDATLAFRHHVWSWGLGVADAMDTAQRNMGLDAAATRELISRSAVAAASVGGKLVVGVNTDHVDDEHLTLDEVVDAYKAQLHLTEDAGAGVVLMASRHLARAAQTADDYRRVYREVLAAASGPVVLHWLGTAFDPALAGYFGSDDTDAAAETLLQVIEYNRDKVQGVKMSLLDADAEIAVRRRLPESARMFTGDDFHYVGLIEGDDQGHSDALLGAFSCLAPNASAAIQALDRGDVDAYRAILAPTEPLSQQVFAAPTYYYKTGVAFLSWLNGHQSAFQMVGGLHAARGLPHLSRIVELANGSGALERPELAAARWHSLLTLNGVDVSSAAVPSSTPAPVPPATEAATDAAGGPVSDGSDSAGAVDAASVDEEVLA</sequence>
<dbReference type="InterPro" id="IPR009334">
    <property type="entry name" value="DUF993"/>
</dbReference>
<dbReference type="RefSeq" id="WP_344315650.1">
    <property type="nucleotide sequence ID" value="NZ_BAAAMK010000008.1"/>
</dbReference>
<protein>
    <submittedName>
        <fullName evidence="2">Dihydrodipicolinate synthase family protein</fullName>
    </submittedName>
</protein>
<dbReference type="SUPFAM" id="SSF51569">
    <property type="entry name" value="Aldolase"/>
    <property type="match status" value="1"/>
</dbReference>
<evidence type="ECO:0000313" key="2">
    <source>
        <dbReference type="EMBL" id="GAA1961279.1"/>
    </source>
</evidence>
<dbReference type="Proteomes" id="UP001499954">
    <property type="component" value="Unassembled WGS sequence"/>
</dbReference>
<dbReference type="Gene3D" id="3.20.20.70">
    <property type="entry name" value="Aldolase class I"/>
    <property type="match status" value="1"/>
</dbReference>
<reference evidence="2 3" key="1">
    <citation type="journal article" date="2019" name="Int. J. Syst. Evol. Microbiol.">
        <title>The Global Catalogue of Microorganisms (GCM) 10K type strain sequencing project: providing services to taxonomists for standard genome sequencing and annotation.</title>
        <authorList>
            <consortium name="The Broad Institute Genomics Platform"/>
            <consortium name="The Broad Institute Genome Sequencing Center for Infectious Disease"/>
            <person name="Wu L."/>
            <person name="Ma J."/>
        </authorList>
    </citation>
    <scope>NUCLEOTIDE SEQUENCE [LARGE SCALE GENOMIC DNA]</scope>
    <source>
        <strain evidence="2 3">JCM 13584</strain>
    </source>
</reference>
<feature type="region of interest" description="Disordered" evidence="1">
    <location>
        <begin position="390"/>
        <end position="435"/>
    </location>
</feature>
<accession>A0ABN2R0E6</accession>
<comment type="caution">
    <text evidence="2">The sequence shown here is derived from an EMBL/GenBank/DDBJ whole genome shotgun (WGS) entry which is preliminary data.</text>
</comment>
<evidence type="ECO:0000256" key="1">
    <source>
        <dbReference type="SAM" id="MobiDB-lite"/>
    </source>
</evidence>
<dbReference type="Pfam" id="PF06187">
    <property type="entry name" value="DUF993"/>
    <property type="match status" value="1"/>
</dbReference>
<name>A0ABN2R0E6_9MICO</name>
<evidence type="ECO:0000313" key="3">
    <source>
        <dbReference type="Proteomes" id="UP001499954"/>
    </source>
</evidence>
<organism evidence="2 3">
    <name type="scientific">Agromyces allii</name>
    <dbReference type="NCBI Taxonomy" id="393607"/>
    <lineage>
        <taxon>Bacteria</taxon>
        <taxon>Bacillati</taxon>
        <taxon>Actinomycetota</taxon>
        <taxon>Actinomycetes</taxon>
        <taxon>Micrococcales</taxon>
        <taxon>Microbacteriaceae</taxon>
        <taxon>Agromyces</taxon>
    </lineage>
</organism>
<proteinExistence type="predicted"/>
<dbReference type="EMBL" id="BAAAMK010000008">
    <property type="protein sequence ID" value="GAA1961279.1"/>
    <property type="molecule type" value="Genomic_DNA"/>
</dbReference>
<dbReference type="InterPro" id="IPR013785">
    <property type="entry name" value="Aldolase_TIM"/>
</dbReference>